<gene>
    <name evidence="2" type="ORF">V0288_12100</name>
</gene>
<comment type="caution">
    <text evidence="2">The sequence shown here is derived from an EMBL/GenBank/DDBJ whole genome shotgun (WGS) entry which is preliminary data.</text>
</comment>
<feature type="region of interest" description="Disordered" evidence="1">
    <location>
        <begin position="27"/>
        <end position="52"/>
    </location>
</feature>
<accession>A0AAW9QRL2</accession>
<evidence type="ECO:0000256" key="1">
    <source>
        <dbReference type="SAM" id="MobiDB-lite"/>
    </source>
</evidence>
<reference evidence="2 3" key="1">
    <citation type="submission" date="2024-01" db="EMBL/GenBank/DDBJ databases">
        <title>Genomic insights into the taxonomy and metabolism of the cyanobacterium Pannus brasiliensis CCIBt3594.</title>
        <authorList>
            <person name="Machado M."/>
            <person name="Botero N.B."/>
            <person name="Andreote A.P.D."/>
            <person name="Feitosa A.M.T."/>
            <person name="Popin R."/>
            <person name="Sivonen K."/>
            <person name="Fiore M.F."/>
        </authorList>
    </citation>
    <scope>NUCLEOTIDE SEQUENCE [LARGE SCALE GENOMIC DNA]</scope>
    <source>
        <strain evidence="2 3">CCIBt3594</strain>
    </source>
</reference>
<evidence type="ECO:0000313" key="2">
    <source>
        <dbReference type="EMBL" id="MEG3437860.1"/>
    </source>
</evidence>
<proteinExistence type="predicted"/>
<sequence length="52" mass="5669">MPWQAKKTLAFRVGRTLLNSASATLETSFHGGGERGVDRPYKNPALEGQPNL</sequence>
<protein>
    <submittedName>
        <fullName evidence="2">Uncharacterized protein</fullName>
    </submittedName>
</protein>
<dbReference type="AlphaFoldDB" id="A0AAW9QRL2"/>
<name>A0AAW9QRL2_9CHRO</name>
<dbReference type="RefSeq" id="WP_332865338.1">
    <property type="nucleotide sequence ID" value="NZ_JBAFSM010000020.1"/>
</dbReference>
<keyword evidence="3" id="KW-1185">Reference proteome</keyword>
<dbReference type="EMBL" id="JBAFSM010000020">
    <property type="protein sequence ID" value="MEG3437860.1"/>
    <property type="molecule type" value="Genomic_DNA"/>
</dbReference>
<organism evidence="2 3">
    <name type="scientific">Pannus brasiliensis CCIBt3594</name>
    <dbReference type="NCBI Taxonomy" id="1427578"/>
    <lineage>
        <taxon>Bacteria</taxon>
        <taxon>Bacillati</taxon>
        <taxon>Cyanobacteriota</taxon>
        <taxon>Cyanophyceae</taxon>
        <taxon>Oscillatoriophycideae</taxon>
        <taxon>Chroococcales</taxon>
        <taxon>Microcystaceae</taxon>
        <taxon>Pannus</taxon>
    </lineage>
</organism>
<evidence type="ECO:0000313" key="3">
    <source>
        <dbReference type="Proteomes" id="UP001328733"/>
    </source>
</evidence>
<feature type="compositionally biased region" description="Basic and acidic residues" evidence="1">
    <location>
        <begin position="32"/>
        <end position="41"/>
    </location>
</feature>
<dbReference type="Proteomes" id="UP001328733">
    <property type="component" value="Unassembled WGS sequence"/>
</dbReference>